<evidence type="ECO:0000313" key="2">
    <source>
        <dbReference type="Proteomes" id="UP000828390"/>
    </source>
</evidence>
<dbReference type="EMBL" id="JAIWYP010000005">
    <property type="protein sequence ID" value="KAH3820787.1"/>
    <property type="molecule type" value="Genomic_DNA"/>
</dbReference>
<name>A0A9D4GVQ5_DREPO</name>
<comment type="caution">
    <text evidence="1">The sequence shown here is derived from an EMBL/GenBank/DDBJ whole genome shotgun (WGS) entry which is preliminary data.</text>
</comment>
<organism evidence="1 2">
    <name type="scientific">Dreissena polymorpha</name>
    <name type="common">Zebra mussel</name>
    <name type="synonym">Mytilus polymorpha</name>
    <dbReference type="NCBI Taxonomy" id="45954"/>
    <lineage>
        <taxon>Eukaryota</taxon>
        <taxon>Metazoa</taxon>
        <taxon>Spiralia</taxon>
        <taxon>Lophotrochozoa</taxon>
        <taxon>Mollusca</taxon>
        <taxon>Bivalvia</taxon>
        <taxon>Autobranchia</taxon>
        <taxon>Heteroconchia</taxon>
        <taxon>Euheterodonta</taxon>
        <taxon>Imparidentia</taxon>
        <taxon>Neoheterodontei</taxon>
        <taxon>Myida</taxon>
        <taxon>Dreissenoidea</taxon>
        <taxon>Dreissenidae</taxon>
        <taxon>Dreissena</taxon>
    </lineage>
</organism>
<dbReference type="AlphaFoldDB" id="A0A9D4GVQ5"/>
<sequence length="78" mass="8656">MPLHVRLQRATFEVLTAEQEVQMTVGVYVLHAVVVEVLEVLDPGRMGAGALRITVRVPWGEDTCRDENKCPLAQGDKI</sequence>
<proteinExistence type="predicted"/>
<keyword evidence="2" id="KW-1185">Reference proteome</keyword>
<reference evidence="1" key="2">
    <citation type="submission" date="2020-11" db="EMBL/GenBank/DDBJ databases">
        <authorList>
            <person name="McCartney M.A."/>
            <person name="Auch B."/>
            <person name="Kono T."/>
            <person name="Mallez S."/>
            <person name="Becker A."/>
            <person name="Gohl D.M."/>
            <person name="Silverstein K.A.T."/>
            <person name="Koren S."/>
            <person name="Bechman K.B."/>
            <person name="Herman A."/>
            <person name="Abrahante J.E."/>
            <person name="Garbe J."/>
        </authorList>
    </citation>
    <scope>NUCLEOTIDE SEQUENCE</scope>
    <source>
        <strain evidence="1">Duluth1</strain>
        <tissue evidence="1">Whole animal</tissue>
    </source>
</reference>
<accession>A0A9D4GVQ5</accession>
<evidence type="ECO:0000313" key="1">
    <source>
        <dbReference type="EMBL" id="KAH3820787.1"/>
    </source>
</evidence>
<dbReference type="Proteomes" id="UP000828390">
    <property type="component" value="Unassembled WGS sequence"/>
</dbReference>
<reference evidence="1" key="1">
    <citation type="journal article" date="2019" name="bioRxiv">
        <title>The Genome of the Zebra Mussel, Dreissena polymorpha: A Resource for Invasive Species Research.</title>
        <authorList>
            <person name="McCartney M.A."/>
            <person name="Auch B."/>
            <person name="Kono T."/>
            <person name="Mallez S."/>
            <person name="Zhang Y."/>
            <person name="Obille A."/>
            <person name="Becker A."/>
            <person name="Abrahante J.E."/>
            <person name="Garbe J."/>
            <person name="Badalamenti J.P."/>
            <person name="Herman A."/>
            <person name="Mangelson H."/>
            <person name="Liachko I."/>
            <person name="Sullivan S."/>
            <person name="Sone E.D."/>
            <person name="Koren S."/>
            <person name="Silverstein K.A.T."/>
            <person name="Beckman K.B."/>
            <person name="Gohl D.M."/>
        </authorList>
    </citation>
    <scope>NUCLEOTIDE SEQUENCE</scope>
    <source>
        <strain evidence="1">Duluth1</strain>
        <tissue evidence="1">Whole animal</tissue>
    </source>
</reference>
<protein>
    <submittedName>
        <fullName evidence="1">Uncharacterized protein</fullName>
    </submittedName>
</protein>
<gene>
    <name evidence="1" type="ORF">DPMN_122536</name>
</gene>